<dbReference type="AlphaFoldDB" id="A0A0A9BY28"/>
<evidence type="ECO:0000313" key="2">
    <source>
        <dbReference type="EMBL" id="JAD68216.1"/>
    </source>
</evidence>
<accession>A0A0A9BY28</accession>
<protein>
    <submittedName>
        <fullName evidence="2">Uncharacterized protein</fullName>
    </submittedName>
</protein>
<dbReference type="EMBL" id="GBRH01229679">
    <property type="protein sequence ID" value="JAD68216.1"/>
    <property type="molecule type" value="Transcribed_RNA"/>
</dbReference>
<proteinExistence type="predicted"/>
<evidence type="ECO:0000256" key="1">
    <source>
        <dbReference type="SAM" id="MobiDB-lite"/>
    </source>
</evidence>
<sequence length="87" mass="9531">MVCLGLIMRAMASPWAPGATSRSSTTSWLTANGSSSPSVTWRNTETKAGSCMANPWVEPSLYCCTGKIQPSGTVQSLWRQCARYRRR</sequence>
<reference evidence="2" key="2">
    <citation type="journal article" date="2015" name="Data Brief">
        <title>Shoot transcriptome of the giant reed, Arundo donax.</title>
        <authorList>
            <person name="Barrero R.A."/>
            <person name="Guerrero F.D."/>
            <person name="Moolhuijzen P."/>
            <person name="Goolsby J.A."/>
            <person name="Tidwell J."/>
            <person name="Bellgard S.E."/>
            <person name="Bellgard M.I."/>
        </authorList>
    </citation>
    <scope>NUCLEOTIDE SEQUENCE</scope>
    <source>
        <tissue evidence="2">Shoot tissue taken approximately 20 cm above the soil surface</tissue>
    </source>
</reference>
<organism evidence="2">
    <name type="scientific">Arundo donax</name>
    <name type="common">Giant reed</name>
    <name type="synonym">Donax arundinaceus</name>
    <dbReference type="NCBI Taxonomy" id="35708"/>
    <lineage>
        <taxon>Eukaryota</taxon>
        <taxon>Viridiplantae</taxon>
        <taxon>Streptophyta</taxon>
        <taxon>Embryophyta</taxon>
        <taxon>Tracheophyta</taxon>
        <taxon>Spermatophyta</taxon>
        <taxon>Magnoliopsida</taxon>
        <taxon>Liliopsida</taxon>
        <taxon>Poales</taxon>
        <taxon>Poaceae</taxon>
        <taxon>PACMAD clade</taxon>
        <taxon>Arundinoideae</taxon>
        <taxon>Arundineae</taxon>
        <taxon>Arundo</taxon>
    </lineage>
</organism>
<reference evidence="2" key="1">
    <citation type="submission" date="2014-09" db="EMBL/GenBank/DDBJ databases">
        <authorList>
            <person name="Magalhaes I.L.F."/>
            <person name="Oliveira U."/>
            <person name="Santos F.R."/>
            <person name="Vidigal T.H.D.A."/>
            <person name="Brescovit A.D."/>
            <person name="Santos A.J."/>
        </authorList>
    </citation>
    <scope>NUCLEOTIDE SEQUENCE</scope>
    <source>
        <tissue evidence="2">Shoot tissue taken approximately 20 cm above the soil surface</tissue>
    </source>
</reference>
<feature type="compositionally biased region" description="Polar residues" evidence="1">
    <location>
        <begin position="20"/>
        <end position="40"/>
    </location>
</feature>
<name>A0A0A9BY28_ARUDO</name>
<feature type="region of interest" description="Disordered" evidence="1">
    <location>
        <begin position="15"/>
        <end position="40"/>
    </location>
</feature>